<dbReference type="EMBL" id="CM004475">
    <property type="protein sequence ID" value="OCT77431.1"/>
    <property type="molecule type" value="Genomic_DNA"/>
</dbReference>
<dbReference type="GO" id="GO:0008270">
    <property type="term" value="F:zinc ion binding"/>
    <property type="evidence" value="ECO:0007669"/>
    <property type="project" value="UniProtKB-KW"/>
</dbReference>
<dbReference type="GO" id="GO:0003676">
    <property type="term" value="F:nucleic acid binding"/>
    <property type="evidence" value="ECO:0007669"/>
    <property type="project" value="InterPro"/>
</dbReference>
<dbReference type="SUPFAM" id="SSF57756">
    <property type="entry name" value="Retrovirus zinc finger-like domains"/>
    <property type="match status" value="1"/>
</dbReference>
<proteinExistence type="predicted"/>
<dbReference type="InterPro" id="IPR036875">
    <property type="entry name" value="Znf_CCHC_sf"/>
</dbReference>
<dbReference type="Pfam" id="PF14893">
    <property type="entry name" value="PNMA"/>
    <property type="match status" value="1"/>
</dbReference>
<name>A0A974HH81_XENLA</name>
<accession>A0A974HH81</accession>
<protein>
    <recommendedName>
        <fullName evidence="2">CCHC-type domain-containing protein</fullName>
    </recommendedName>
</protein>
<dbReference type="InterPro" id="IPR048270">
    <property type="entry name" value="PNMA_C"/>
</dbReference>
<organism evidence="3 4">
    <name type="scientific">Xenopus laevis</name>
    <name type="common">African clawed frog</name>
    <dbReference type="NCBI Taxonomy" id="8355"/>
    <lineage>
        <taxon>Eukaryota</taxon>
        <taxon>Metazoa</taxon>
        <taxon>Chordata</taxon>
        <taxon>Craniata</taxon>
        <taxon>Vertebrata</taxon>
        <taxon>Euteleostomi</taxon>
        <taxon>Amphibia</taxon>
        <taxon>Batrachia</taxon>
        <taxon>Anura</taxon>
        <taxon>Pipoidea</taxon>
        <taxon>Pipidae</taxon>
        <taxon>Xenopodinae</taxon>
        <taxon>Xenopus</taxon>
        <taxon>Xenopus</taxon>
    </lineage>
</organism>
<evidence type="ECO:0000256" key="1">
    <source>
        <dbReference type="PROSITE-ProRule" id="PRU00047"/>
    </source>
</evidence>
<dbReference type="Pfam" id="PF00098">
    <property type="entry name" value="zf-CCHC"/>
    <property type="match status" value="1"/>
</dbReference>
<dbReference type="PROSITE" id="PS50158">
    <property type="entry name" value="ZF_CCHC"/>
    <property type="match status" value="1"/>
</dbReference>
<evidence type="ECO:0000313" key="3">
    <source>
        <dbReference type="EMBL" id="OCT77431.1"/>
    </source>
</evidence>
<gene>
    <name evidence="3" type="ORF">XELAEV_18028523mg</name>
</gene>
<evidence type="ECO:0000313" key="4">
    <source>
        <dbReference type="Proteomes" id="UP000694892"/>
    </source>
</evidence>
<evidence type="ECO:0000259" key="2">
    <source>
        <dbReference type="PROSITE" id="PS50158"/>
    </source>
</evidence>
<dbReference type="PANTHER" id="PTHR23095:SF17">
    <property type="entry name" value="PARANEOPLASTIC ANTIGEN MA1"/>
    <property type="match status" value="1"/>
</dbReference>
<keyword evidence="1" id="KW-0479">Metal-binding</keyword>
<sequence>MSSSAESPQSVLEWGKSLGLNPKKTAIVGPMIPRTKEEVIYKILDADGSIYRPRVVRLQRDPDGVWLNVLVDSLAEINRETCAQWLKGCLKNPLLSDVFEAAQLVEVLAQVGMEPTSLGEETFEVWRDSALTTVADWPGSGPALCRKIQKSLRGPALDLIKLHREVCQQDGPERIIATDCVDSMRLKQLFRGALSMDPTAVMLRSFYRGKKELTYQKLIREIRREEVNVLRREKKKRSSEKTSSDSLKEEFEKEIAELKARVEPPKCFLCGRLGHISTNCNKQREEVVAAEVTSSGWDVKKLPQKRYRKRRSQVKCYTCEVYEHSGTPNKHERLGLGKRKPSGRGHVRVVSKKVFPCDSPPEVRENKKVQEGQVRTLPIQAGGKCRGLVQNPCTYPCKQRSSTEPVSVCCKLLPSNQLLSATGSDTAASEWLAGKGSHRDWQTNLYRIQIWFGQEQGFGRIRILLKKAESWLNPESNPGFGASLLNGN</sequence>
<keyword evidence="1" id="KW-0863">Zinc-finger</keyword>
<reference evidence="4" key="1">
    <citation type="journal article" date="2016" name="Nature">
        <title>Genome evolution in the allotetraploid frog Xenopus laevis.</title>
        <authorList>
            <person name="Session A.M."/>
            <person name="Uno Y."/>
            <person name="Kwon T."/>
            <person name="Chapman J.A."/>
            <person name="Toyoda A."/>
            <person name="Takahashi S."/>
            <person name="Fukui A."/>
            <person name="Hikosaka A."/>
            <person name="Suzuki A."/>
            <person name="Kondo M."/>
            <person name="van Heeringen S.J."/>
            <person name="Quigley I."/>
            <person name="Heinz S."/>
            <person name="Ogino H."/>
            <person name="Ochi H."/>
            <person name="Hellsten U."/>
            <person name="Lyons J.B."/>
            <person name="Simakov O."/>
            <person name="Putnam N."/>
            <person name="Stites J."/>
            <person name="Kuroki Y."/>
            <person name="Tanaka T."/>
            <person name="Michiue T."/>
            <person name="Watanabe M."/>
            <person name="Bogdanovic O."/>
            <person name="Lister R."/>
            <person name="Georgiou G."/>
            <person name="Paranjpe S.S."/>
            <person name="van Kruijsbergen I."/>
            <person name="Shu S."/>
            <person name="Carlson J."/>
            <person name="Kinoshita T."/>
            <person name="Ohta Y."/>
            <person name="Mawaribuchi S."/>
            <person name="Jenkins J."/>
            <person name="Grimwood J."/>
            <person name="Schmutz J."/>
            <person name="Mitros T."/>
            <person name="Mozaffari S.V."/>
            <person name="Suzuki Y."/>
            <person name="Haramoto Y."/>
            <person name="Yamamoto T.S."/>
            <person name="Takagi C."/>
            <person name="Heald R."/>
            <person name="Miller K."/>
            <person name="Haudenschild C."/>
            <person name="Kitzman J."/>
            <person name="Nakayama T."/>
            <person name="Izutsu Y."/>
            <person name="Robert J."/>
            <person name="Fortriede J."/>
            <person name="Burns K."/>
            <person name="Lotay V."/>
            <person name="Karimi K."/>
            <person name="Yasuoka Y."/>
            <person name="Dichmann D.S."/>
            <person name="Flajnik M.F."/>
            <person name="Houston D.W."/>
            <person name="Shendure J."/>
            <person name="DuPasquier L."/>
            <person name="Vize P.D."/>
            <person name="Zorn A.M."/>
            <person name="Ito M."/>
            <person name="Marcotte E.M."/>
            <person name="Wallingford J.B."/>
            <person name="Ito Y."/>
            <person name="Asashima M."/>
            <person name="Ueno N."/>
            <person name="Matsuda Y."/>
            <person name="Veenstra G.J."/>
            <person name="Fujiyama A."/>
            <person name="Harland R.M."/>
            <person name="Taira M."/>
            <person name="Rokhsar D.S."/>
        </authorList>
    </citation>
    <scope>NUCLEOTIDE SEQUENCE [LARGE SCALE GENOMIC DNA]</scope>
    <source>
        <strain evidence="4">J</strain>
    </source>
</reference>
<dbReference type="Gene3D" id="4.10.60.10">
    <property type="entry name" value="Zinc finger, CCHC-type"/>
    <property type="match status" value="1"/>
</dbReference>
<dbReference type="InterPro" id="IPR001878">
    <property type="entry name" value="Znf_CCHC"/>
</dbReference>
<dbReference type="InterPro" id="IPR026523">
    <property type="entry name" value="PNMA"/>
</dbReference>
<dbReference type="PANTHER" id="PTHR23095">
    <property type="entry name" value="PARANEOPLASTIC ANTIGEN"/>
    <property type="match status" value="1"/>
</dbReference>
<dbReference type="AlphaFoldDB" id="A0A974HH81"/>
<dbReference type="Proteomes" id="UP000694892">
    <property type="component" value="Chromosome 5S"/>
</dbReference>
<keyword evidence="1" id="KW-0862">Zinc</keyword>
<feature type="domain" description="CCHC-type" evidence="2">
    <location>
        <begin position="266"/>
        <end position="280"/>
    </location>
</feature>